<organism evidence="3 4">
    <name type="scientific">Faecalibacterium prausnitzii</name>
    <dbReference type="NCBI Taxonomy" id="853"/>
    <lineage>
        <taxon>Bacteria</taxon>
        <taxon>Bacillati</taxon>
        <taxon>Bacillota</taxon>
        <taxon>Clostridia</taxon>
        <taxon>Eubacteriales</taxon>
        <taxon>Oscillospiraceae</taxon>
        <taxon>Faecalibacterium</taxon>
    </lineage>
</organism>
<keyword evidence="1" id="KW-0472">Membrane</keyword>
<name>A0A329UWU6_9FIRM</name>
<evidence type="ECO:0000259" key="2">
    <source>
        <dbReference type="Pfam" id="PF18731"/>
    </source>
</evidence>
<dbReference type="InterPro" id="IPR041650">
    <property type="entry name" value="HEPN_Swt1"/>
</dbReference>
<accession>A0A329UWU6</accession>
<evidence type="ECO:0000313" key="3">
    <source>
        <dbReference type="EMBL" id="RAW65803.1"/>
    </source>
</evidence>
<evidence type="ECO:0000313" key="4">
    <source>
        <dbReference type="Proteomes" id="UP000250550"/>
    </source>
</evidence>
<sequence length="132" mass="15563">MNEIKIIGKINELLYTATDLCCGWLNKMLPRISDNWWANCVLDSLSFNQNQLAQEKGYTELKQLDLAALLRVIDKNWYAMRNFAYLPTKDRETVHRMMRVRNKTREAGFACRPSFFILMTTFAYYDIDSFSI</sequence>
<keyword evidence="1" id="KW-1133">Transmembrane helix</keyword>
<comment type="caution">
    <text evidence="3">The sequence shown here is derived from an EMBL/GenBank/DDBJ whole genome shotgun (WGS) entry which is preliminary data.</text>
</comment>
<reference evidence="3 4" key="1">
    <citation type="submission" date="2018-02" db="EMBL/GenBank/DDBJ databases">
        <title>Complete genome sequencing of Faecalibacterium prausnitzii strains isolated from the human gut.</title>
        <authorList>
            <person name="Fitzgerald B.C."/>
            <person name="Shkoporov A.N."/>
            <person name="Ross P.R."/>
            <person name="Hill C."/>
        </authorList>
    </citation>
    <scope>NUCLEOTIDE SEQUENCE [LARGE SCALE GENOMIC DNA]</scope>
    <source>
        <strain evidence="3 4">APC924/119</strain>
    </source>
</reference>
<feature type="transmembrane region" description="Helical" evidence="1">
    <location>
        <begin position="107"/>
        <end position="125"/>
    </location>
</feature>
<proteinExistence type="predicted"/>
<dbReference type="Proteomes" id="UP000250550">
    <property type="component" value="Unassembled WGS sequence"/>
</dbReference>
<dbReference type="Pfam" id="PF18731">
    <property type="entry name" value="HEPN_Swt1"/>
    <property type="match status" value="1"/>
</dbReference>
<keyword evidence="1" id="KW-0812">Transmembrane</keyword>
<protein>
    <recommendedName>
        <fullName evidence="2">Swt1-like HEPN domain-containing protein</fullName>
    </recommendedName>
</protein>
<dbReference type="RefSeq" id="WP_112121242.1">
    <property type="nucleotide sequence ID" value="NZ_PRLF01000005.1"/>
</dbReference>
<dbReference type="EMBL" id="PRLF01000005">
    <property type="protein sequence ID" value="RAW65803.1"/>
    <property type="molecule type" value="Genomic_DNA"/>
</dbReference>
<evidence type="ECO:0000256" key="1">
    <source>
        <dbReference type="SAM" id="Phobius"/>
    </source>
</evidence>
<gene>
    <name evidence="3" type="ORF">C4N21_05310</name>
</gene>
<feature type="domain" description="Swt1-like HEPN" evidence="2">
    <location>
        <begin position="27"/>
        <end position="103"/>
    </location>
</feature>
<dbReference type="AlphaFoldDB" id="A0A329UWU6"/>